<name>A4GK39_9BACT</name>
<dbReference type="InterPro" id="IPR029045">
    <property type="entry name" value="ClpP/crotonase-like_dom_sf"/>
</dbReference>
<organism evidence="2">
    <name type="scientific">uncultured marine bacterium HF130_81H07</name>
    <dbReference type="NCBI Taxonomy" id="415448"/>
    <lineage>
        <taxon>Bacteria</taxon>
        <taxon>environmental samples</taxon>
    </lineage>
</organism>
<sequence>MSEVISEINESGIMIVKLNRPESLNSLNYGLVTGVIEAFDEAASNEKVRAVILTGEGRGFCSGADLSGGGWPTEPEWSTGEISAKNMEFYLNPMIKKIVNCPKPVVNAINGIAAGGGVGLALSGDILIAAKSAKFKLVFGKQLGIISDVGASWFVPKLISRARANALALLGEDLHADQAEDWGLIWKTYDDDSMMDEAMRIAIQISDSAIEGLKACVHAHDNATNVSLDEQLEYEIKTQRVLCDEPAFKEGVLAFLEKRKPNFRNLK</sequence>
<dbReference type="CDD" id="cd06558">
    <property type="entry name" value="crotonase-like"/>
    <property type="match status" value="1"/>
</dbReference>
<proteinExistence type="inferred from homology"/>
<accession>A4GK39</accession>
<dbReference type="Pfam" id="PF00378">
    <property type="entry name" value="ECH_1"/>
    <property type="match status" value="1"/>
</dbReference>
<evidence type="ECO:0000313" key="2">
    <source>
        <dbReference type="EMBL" id="ABL97484.1"/>
    </source>
</evidence>
<dbReference type="AlphaFoldDB" id="A4GK39"/>
<protein>
    <submittedName>
        <fullName evidence="2">Enoyl-CoA hydratase</fullName>
    </submittedName>
</protein>
<dbReference type="GO" id="GO:0003824">
    <property type="term" value="F:catalytic activity"/>
    <property type="evidence" value="ECO:0007669"/>
    <property type="project" value="UniProtKB-ARBA"/>
</dbReference>
<dbReference type="EMBL" id="EF107106">
    <property type="protein sequence ID" value="ABL97484.1"/>
    <property type="molecule type" value="Genomic_DNA"/>
</dbReference>
<dbReference type="PANTHER" id="PTHR43459">
    <property type="entry name" value="ENOYL-COA HYDRATASE"/>
    <property type="match status" value="1"/>
</dbReference>
<evidence type="ECO:0000256" key="1">
    <source>
        <dbReference type="ARBA" id="ARBA00005254"/>
    </source>
</evidence>
<dbReference type="SUPFAM" id="SSF52096">
    <property type="entry name" value="ClpP/crotonase"/>
    <property type="match status" value="1"/>
</dbReference>
<dbReference type="Gene3D" id="3.90.226.10">
    <property type="entry name" value="2-enoyl-CoA Hydratase, Chain A, domain 1"/>
    <property type="match status" value="1"/>
</dbReference>
<gene>
    <name evidence="2" type="ORF">ALOHA_HF13081H07.0027</name>
</gene>
<comment type="similarity">
    <text evidence="1">Belongs to the enoyl-CoA hydratase/isomerase family.</text>
</comment>
<dbReference type="Gene3D" id="1.10.12.10">
    <property type="entry name" value="Lyase 2-enoyl-coa Hydratase, Chain A, domain 2"/>
    <property type="match status" value="1"/>
</dbReference>
<dbReference type="InterPro" id="IPR001753">
    <property type="entry name" value="Enoyl-CoA_hydra/iso"/>
</dbReference>
<dbReference type="PANTHER" id="PTHR43459:SF1">
    <property type="entry name" value="EG:BACN32G11.4 PROTEIN"/>
    <property type="match status" value="1"/>
</dbReference>
<dbReference type="InterPro" id="IPR014748">
    <property type="entry name" value="Enoyl-CoA_hydra_C"/>
</dbReference>
<reference evidence="2" key="1">
    <citation type="journal article" date="2007" name="Environ. Microbiol.">
        <title>Proteorhodopsin photosystem gene clusters exhibit co-evolutionary trends and shared ancestry among diverse marine microbial phyla.</title>
        <authorList>
            <person name="McCarren J."/>
            <person name="Delong E.F."/>
        </authorList>
    </citation>
    <scope>NUCLEOTIDE SEQUENCE</scope>
</reference>